<dbReference type="AlphaFoldDB" id="A0A0E9US73"/>
<reference evidence="2" key="2">
    <citation type="journal article" date="2015" name="Fish Shellfish Immunol.">
        <title>Early steps in the European eel (Anguilla anguilla)-Vibrio vulnificus interaction in the gills: Role of the RtxA13 toxin.</title>
        <authorList>
            <person name="Callol A."/>
            <person name="Pajuelo D."/>
            <person name="Ebbesson L."/>
            <person name="Teles M."/>
            <person name="MacKenzie S."/>
            <person name="Amaro C."/>
        </authorList>
    </citation>
    <scope>NUCLEOTIDE SEQUENCE</scope>
</reference>
<sequence>MQRRSATPFSAVSVSVVTQLPAVFHRPQPPGCKKRAAPGCRGDARKDGDGRGWTPPATISPSSAPRGRTQNPSRTPLQPSGTQWK</sequence>
<name>A0A0E9US73_ANGAN</name>
<evidence type="ECO:0000256" key="1">
    <source>
        <dbReference type="SAM" id="MobiDB-lite"/>
    </source>
</evidence>
<feature type="compositionally biased region" description="Polar residues" evidence="1">
    <location>
        <begin position="68"/>
        <end position="85"/>
    </location>
</feature>
<protein>
    <submittedName>
        <fullName evidence="2">Uncharacterized protein</fullName>
    </submittedName>
</protein>
<organism evidence="2">
    <name type="scientific">Anguilla anguilla</name>
    <name type="common">European freshwater eel</name>
    <name type="synonym">Muraena anguilla</name>
    <dbReference type="NCBI Taxonomy" id="7936"/>
    <lineage>
        <taxon>Eukaryota</taxon>
        <taxon>Metazoa</taxon>
        <taxon>Chordata</taxon>
        <taxon>Craniata</taxon>
        <taxon>Vertebrata</taxon>
        <taxon>Euteleostomi</taxon>
        <taxon>Actinopterygii</taxon>
        <taxon>Neopterygii</taxon>
        <taxon>Teleostei</taxon>
        <taxon>Anguilliformes</taxon>
        <taxon>Anguillidae</taxon>
        <taxon>Anguilla</taxon>
    </lineage>
</organism>
<accession>A0A0E9US73</accession>
<reference evidence="2" key="1">
    <citation type="submission" date="2014-11" db="EMBL/GenBank/DDBJ databases">
        <authorList>
            <person name="Amaro Gonzalez C."/>
        </authorList>
    </citation>
    <scope>NUCLEOTIDE SEQUENCE</scope>
</reference>
<feature type="compositionally biased region" description="Low complexity" evidence="1">
    <location>
        <begin position="52"/>
        <end position="65"/>
    </location>
</feature>
<proteinExistence type="predicted"/>
<evidence type="ECO:0000313" key="2">
    <source>
        <dbReference type="EMBL" id="JAH67783.1"/>
    </source>
</evidence>
<dbReference type="EMBL" id="GBXM01040794">
    <property type="protein sequence ID" value="JAH67783.1"/>
    <property type="molecule type" value="Transcribed_RNA"/>
</dbReference>
<feature type="region of interest" description="Disordered" evidence="1">
    <location>
        <begin position="24"/>
        <end position="85"/>
    </location>
</feature>